<feature type="transmembrane region" description="Helical" evidence="13">
    <location>
        <begin position="95"/>
        <end position="121"/>
    </location>
</feature>
<keyword evidence="6 13" id="KW-0812">Transmembrane</keyword>
<evidence type="ECO:0000256" key="5">
    <source>
        <dbReference type="ARBA" id="ARBA00022670"/>
    </source>
</evidence>
<dbReference type="EMBL" id="LUKE01000003">
    <property type="protein sequence ID" value="KYG63953.1"/>
    <property type="molecule type" value="Genomic_DNA"/>
</dbReference>
<dbReference type="InterPro" id="IPR044537">
    <property type="entry name" value="Rip2-like"/>
</dbReference>
<evidence type="ECO:0000256" key="11">
    <source>
        <dbReference type="ARBA" id="ARBA00023049"/>
    </source>
</evidence>
<feature type="transmembrane region" description="Helical" evidence="13">
    <location>
        <begin position="12"/>
        <end position="31"/>
    </location>
</feature>
<dbReference type="InterPro" id="IPR008915">
    <property type="entry name" value="Peptidase_M50"/>
</dbReference>
<keyword evidence="8" id="KW-0378">Hydrolase</keyword>
<name>A0A150WJZ9_BDEBC</name>
<keyword evidence="5 15" id="KW-0645">Protease</keyword>
<evidence type="ECO:0000256" key="10">
    <source>
        <dbReference type="ARBA" id="ARBA00022989"/>
    </source>
</evidence>
<keyword evidence="4" id="KW-1003">Cell membrane</keyword>
<evidence type="ECO:0000256" key="7">
    <source>
        <dbReference type="ARBA" id="ARBA00022723"/>
    </source>
</evidence>
<dbReference type="Proteomes" id="UP000075320">
    <property type="component" value="Unassembled WGS sequence"/>
</dbReference>
<feature type="transmembrane region" description="Helical" evidence="13">
    <location>
        <begin position="133"/>
        <end position="153"/>
    </location>
</feature>
<feature type="transmembrane region" description="Helical" evidence="13">
    <location>
        <begin position="182"/>
        <end position="205"/>
    </location>
</feature>
<feature type="domain" description="Peptidase M50" evidence="14">
    <location>
        <begin position="14"/>
        <end position="192"/>
    </location>
</feature>
<sequence length="220" mass="24102">MDIVEIGAKIGIYFIPFLFALCFHEFAHGFVAKLRGDNTAEQMGRLTMNPVVHMDILGTLILPIAAIVFSSPIFFGWAKPVPVNSRNLKNPRVDMFWIAIAGPLSNILLAIVGAIGIAVVAKFYSTSTYAEGLIKILQTFIVTNMFLAVFNILPMHPLDGGKVLARFLPAQWNYKLEQNEHISSMVLMALVFTGALSVLAIPVFWGSNHLIALALQGFGV</sequence>
<dbReference type="PANTHER" id="PTHR35864">
    <property type="entry name" value="ZINC METALLOPROTEASE MJ0611-RELATED"/>
    <property type="match status" value="1"/>
</dbReference>
<dbReference type="RefSeq" id="WP_061835866.1">
    <property type="nucleotide sequence ID" value="NZ_LUKE01000003.1"/>
</dbReference>
<evidence type="ECO:0000256" key="3">
    <source>
        <dbReference type="ARBA" id="ARBA00007931"/>
    </source>
</evidence>
<evidence type="ECO:0000259" key="14">
    <source>
        <dbReference type="Pfam" id="PF02163"/>
    </source>
</evidence>
<dbReference type="GO" id="GO:0006508">
    <property type="term" value="P:proteolysis"/>
    <property type="evidence" value="ECO:0007669"/>
    <property type="project" value="UniProtKB-KW"/>
</dbReference>
<dbReference type="CDD" id="cd06158">
    <property type="entry name" value="S2P-M50_like_1"/>
    <property type="match status" value="1"/>
</dbReference>
<dbReference type="GO" id="GO:0046872">
    <property type="term" value="F:metal ion binding"/>
    <property type="evidence" value="ECO:0007669"/>
    <property type="project" value="UniProtKB-KW"/>
</dbReference>
<dbReference type="OrthoDB" id="5291252at2"/>
<comment type="similarity">
    <text evidence="3">Belongs to the peptidase M50B family.</text>
</comment>
<dbReference type="PANTHER" id="PTHR35864:SF1">
    <property type="entry name" value="ZINC METALLOPROTEASE YWHC-RELATED"/>
    <property type="match status" value="1"/>
</dbReference>
<dbReference type="GO" id="GO:0008237">
    <property type="term" value="F:metallopeptidase activity"/>
    <property type="evidence" value="ECO:0007669"/>
    <property type="project" value="UniProtKB-KW"/>
</dbReference>
<evidence type="ECO:0000313" key="16">
    <source>
        <dbReference type="Proteomes" id="UP000075320"/>
    </source>
</evidence>
<evidence type="ECO:0000256" key="12">
    <source>
        <dbReference type="ARBA" id="ARBA00023136"/>
    </source>
</evidence>
<dbReference type="InterPro" id="IPR052348">
    <property type="entry name" value="Metallopeptidase_M50B"/>
</dbReference>
<organism evidence="15 16">
    <name type="scientific">Bdellovibrio bacteriovorus</name>
    <dbReference type="NCBI Taxonomy" id="959"/>
    <lineage>
        <taxon>Bacteria</taxon>
        <taxon>Pseudomonadati</taxon>
        <taxon>Bdellovibrionota</taxon>
        <taxon>Bdellovibrionia</taxon>
        <taxon>Bdellovibrionales</taxon>
        <taxon>Pseudobdellovibrionaceae</taxon>
        <taxon>Bdellovibrio</taxon>
    </lineage>
</organism>
<comment type="subcellular location">
    <subcellularLocation>
        <location evidence="2">Cell membrane</location>
        <topology evidence="2">Multi-pass membrane protein</topology>
    </subcellularLocation>
</comment>
<evidence type="ECO:0000256" key="9">
    <source>
        <dbReference type="ARBA" id="ARBA00022833"/>
    </source>
</evidence>
<evidence type="ECO:0000256" key="6">
    <source>
        <dbReference type="ARBA" id="ARBA00022692"/>
    </source>
</evidence>
<reference evidence="15 16" key="1">
    <citation type="submission" date="2016-03" db="EMBL/GenBank/DDBJ databases">
        <authorList>
            <person name="Ploux O."/>
        </authorList>
    </citation>
    <scope>NUCLEOTIDE SEQUENCE [LARGE SCALE GENOMIC DNA]</scope>
    <source>
        <strain evidence="15 16">R0</strain>
    </source>
</reference>
<evidence type="ECO:0000256" key="1">
    <source>
        <dbReference type="ARBA" id="ARBA00001947"/>
    </source>
</evidence>
<evidence type="ECO:0000256" key="4">
    <source>
        <dbReference type="ARBA" id="ARBA00022475"/>
    </source>
</evidence>
<keyword evidence="11" id="KW-0482">Metalloprotease</keyword>
<evidence type="ECO:0000256" key="8">
    <source>
        <dbReference type="ARBA" id="ARBA00022801"/>
    </source>
</evidence>
<gene>
    <name evidence="15" type="ORF">AZI86_14180</name>
</gene>
<dbReference type="GO" id="GO:0005886">
    <property type="term" value="C:plasma membrane"/>
    <property type="evidence" value="ECO:0007669"/>
    <property type="project" value="UniProtKB-SubCell"/>
</dbReference>
<protein>
    <submittedName>
        <fullName evidence="15">Zn-dependent protease</fullName>
    </submittedName>
</protein>
<proteinExistence type="inferred from homology"/>
<feature type="transmembrane region" description="Helical" evidence="13">
    <location>
        <begin position="52"/>
        <end position="75"/>
    </location>
</feature>
<keyword evidence="7" id="KW-0479">Metal-binding</keyword>
<keyword evidence="12 13" id="KW-0472">Membrane</keyword>
<evidence type="ECO:0000313" key="15">
    <source>
        <dbReference type="EMBL" id="KYG63953.1"/>
    </source>
</evidence>
<evidence type="ECO:0000256" key="13">
    <source>
        <dbReference type="SAM" id="Phobius"/>
    </source>
</evidence>
<keyword evidence="10 13" id="KW-1133">Transmembrane helix</keyword>
<dbReference type="AlphaFoldDB" id="A0A150WJZ9"/>
<evidence type="ECO:0000256" key="2">
    <source>
        <dbReference type="ARBA" id="ARBA00004651"/>
    </source>
</evidence>
<comment type="cofactor">
    <cofactor evidence="1">
        <name>Zn(2+)</name>
        <dbReference type="ChEBI" id="CHEBI:29105"/>
    </cofactor>
</comment>
<comment type="caution">
    <text evidence="15">The sequence shown here is derived from an EMBL/GenBank/DDBJ whole genome shotgun (WGS) entry which is preliminary data.</text>
</comment>
<keyword evidence="16" id="KW-1185">Reference proteome</keyword>
<keyword evidence="9" id="KW-0862">Zinc</keyword>
<accession>A0A150WJZ9</accession>
<dbReference type="Pfam" id="PF02163">
    <property type="entry name" value="Peptidase_M50"/>
    <property type="match status" value="1"/>
</dbReference>